<dbReference type="RefSeq" id="WP_083030526.1">
    <property type="nucleotide sequence ID" value="NZ_AP022618.1"/>
</dbReference>
<sequence>MNTASTSSTTATTKTVGTNAKTGQPMFQIALVQHSGLVLTWFTAEYTVTGSYRDCLAALDVAQRHNRLAGWWSPASLLRLNRAAMAANTAAGKTLAREAARAFGHPSARPVGAETKEPVAA</sequence>
<dbReference type="AlphaFoldDB" id="A0A1X0DFG5"/>
<proteinExistence type="predicted"/>
<name>A0A1X0DFG5_9MYCO</name>
<dbReference type="EMBL" id="MVHS01000017">
    <property type="protein sequence ID" value="ORA70909.1"/>
    <property type="molecule type" value="Genomic_DNA"/>
</dbReference>
<gene>
    <name evidence="1" type="ORF">BST26_09470</name>
</gene>
<evidence type="ECO:0000313" key="1">
    <source>
        <dbReference type="EMBL" id="ORA70909.1"/>
    </source>
</evidence>
<comment type="caution">
    <text evidence="1">The sequence shown here is derived from an EMBL/GenBank/DDBJ whole genome shotgun (WGS) entry which is preliminary data.</text>
</comment>
<reference evidence="1 2" key="1">
    <citation type="submission" date="2016-12" db="EMBL/GenBank/DDBJ databases">
        <title>The new phylogeny of genus Mycobacterium.</title>
        <authorList>
            <person name="Tortoli E."/>
            <person name="Trovato A."/>
            <person name="Cirillo D.M."/>
        </authorList>
    </citation>
    <scope>NUCLEOTIDE SEQUENCE [LARGE SCALE GENOMIC DNA]</scope>
    <source>
        <strain evidence="1 2">DSM 45130</strain>
    </source>
</reference>
<organism evidence="1 2">
    <name type="scientific">Mycolicibacterium insubricum</name>
    <dbReference type="NCBI Taxonomy" id="444597"/>
    <lineage>
        <taxon>Bacteria</taxon>
        <taxon>Bacillati</taxon>
        <taxon>Actinomycetota</taxon>
        <taxon>Actinomycetes</taxon>
        <taxon>Mycobacteriales</taxon>
        <taxon>Mycobacteriaceae</taxon>
        <taxon>Mycolicibacterium</taxon>
    </lineage>
</organism>
<dbReference type="Proteomes" id="UP000192801">
    <property type="component" value="Unassembled WGS sequence"/>
</dbReference>
<keyword evidence="2" id="KW-1185">Reference proteome</keyword>
<protein>
    <submittedName>
        <fullName evidence="1">Uncharacterized protein</fullName>
    </submittedName>
</protein>
<dbReference type="OrthoDB" id="4639451at2"/>
<evidence type="ECO:0000313" key="2">
    <source>
        <dbReference type="Proteomes" id="UP000192801"/>
    </source>
</evidence>
<accession>A0A1X0DFG5</accession>